<organism evidence="1 2">
    <name type="scientific">Staurois parvus</name>
    <dbReference type="NCBI Taxonomy" id="386267"/>
    <lineage>
        <taxon>Eukaryota</taxon>
        <taxon>Metazoa</taxon>
        <taxon>Chordata</taxon>
        <taxon>Craniata</taxon>
        <taxon>Vertebrata</taxon>
        <taxon>Euteleostomi</taxon>
        <taxon>Amphibia</taxon>
        <taxon>Batrachia</taxon>
        <taxon>Anura</taxon>
        <taxon>Neobatrachia</taxon>
        <taxon>Ranoidea</taxon>
        <taxon>Ranidae</taxon>
        <taxon>Staurois</taxon>
    </lineage>
</organism>
<dbReference type="Proteomes" id="UP001162483">
    <property type="component" value="Unassembled WGS sequence"/>
</dbReference>
<comment type="caution">
    <text evidence="1">The sequence shown here is derived from an EMBL/GenBank/DDBJ whole genome shotgun (WGS) entry which is preliminary data.</text>
</comment>
<gene>
    <name evidence="1" type="ORF">SPARVUS_LOCUS1153325</name>
</gene>
<name>A0ABN9AM64_9NEOB</name>
<sequence length="61" mass="7031">MRGTTSPSWLPSSMQGQWLGTYRGIIFWAWARNRPIQTIPLLSPQRLYLCPFHSTVGDPQK</sequence>
<keyword evidence="2" id="KW-1185">Reference proteome</keyword>
<evidence type="ECO:0000313" key="1">
    <source>
        <dbReference type="EMBL" id="CAI9537099.1"/>
    </source>
</evidence>
<reference evidence="1" key="1">
    <citation type="submission" date="2023-05" db="EMBL/GenBank/DDBJ databases">
        <authorList>
            <person name="Stuckert A."/>
        </authorList>
    </citation>
    <scope>NUCLEOTIDE SEQUENCE</scope>
</reference>
<dbReference type="EMBL" id="CATNWA010000482">
    <property type="protein sequence ID" value="CAI9537099.1"/>
    <property type="molecule type" value="Genomic_DNA"/>
</dbReference>
<proteinExistence type="predicted"/>
<accession>A0ABN9AM64</accession>
<evidence type="ECO:0000313" key="2">
    <source>
        <dbReference type="Proteomes" id="UP001162483"/>
    </source>
</evidence>
<protein>
    <submittedName>
        <fullName evidence="1">Uncharacterized protein</fullName>
    </submittedName>
</protein>